<comment type="caution">
    <text evidence="5">The sequence shown here is derived from an EMBL/GenBank/DDBJ whole genome shotgun (WGS) entry which is preliminary data.</text>
</comment>
<dbReference type="Proteomes" id="UP001595904">
    <property type="component" value="Unassembled WGS sequence"/>
</dbReference>
<accession>A0ABV8SYW8</accession>
<dbReference type="Gene3D" id="3.40.50.1820">
    <property type="entry name" value="alpha/beta hydrolase"/>
    <property type="match status" value="1"/>
</dbReference>
<keyword evidence="6" id="KW-1185">Reference proteome</keyword>
<dbReference type="EC" id="3.1.1.-" evidence="3"/>
<evidence type="ECO:0000256" key="2">
    <source>
        <dbReference type="ARBA" id="ARBA00022801"/>
    </source>
</evidence>
<dbReference type="RefSeq" id="WP_380602571.1">
    <property type="nucleotide sequence ID" value="NZ_JBHSDU010000014.1"/>
</dbReference>
<keyword evidence="2 3" id="KW-0378">Hydrolase</keyword>
<dbReference type="InterPro" id="IPR029058">
    <property type="entry name" value="AB_hydrolase_fold"/>
</dbReference>
<sequence length="440" mass="47249">MTAPSFDAPAGRIIGWRDGRVIRATGLRYARALRFQPPTPEPAASTDLPATEWSPACAQADHPFGMGLMKSSVRTLASTEDCLRLSVTAPDDIAPVDKRPVMVWIHGGSYVFGAGDAAIYDARALVEEQGVIVVSVTYRLGLLGFLGGAGGRAANLGLLDIIEALRWVKKNIAAFGGDADNITLFGQSAGGDAIAHLMIAEGAQDLFRRAIIQSAPLGISLGRRKMSEAMMKIAARVTHDAPTEEVIGAQASVVSASQGFGWPAAMPFGTQYGHHPLPPEEDVDSAWSRCASRFDVLIGSAAEEGSFFIPIMEPLRKLSALPLLGDMVRHVVVRTITRKVYAVAADRFASRHARAGGRAYTYKIHWGSKTNRLGATHAIDLPLLFGDESTWRDADLVAGLSWADVHTSAQKVRALWSTFARTGRLEPGLIEPALVSYRRA</sequence>
<reference evidence="6" key="1">
    <citation type="journal article" date="2019" name="Int. J. Syst. Evol. Microbiol.">
        <title>The Global Catalogue of Microorganisms (GCM) 10K type strain sequencing project: providing services to taxonomists for standard genome sequencing and annotation.</title>
        <authorList>
            <consortium name="The Broad Institute Genomics Platform"/>
            <consortium name="The Broad Institute Genome Sequencing Center for Infectious Disease"/>
            <person name="Wu L."/>
            <person name="Ma J."/>
        </authorList>
    </citation>
    <scope>NUCLEOTIDE SEQUENCE [LARGE SCALE GENOMIC DNA]</scope>
    <source>
        <strain evidence="6">CGMCC 1.10759</strain>
    </source>
</reference>
<feature type="domain" description="Carboxylesterase type B" evidence="4">
    <location>
        <begin position="17"/>
        <end position="312"/>
    </location>
</feature>
<evidence type="ECO:0000313" key="5">
    <source>
        <dbReference type="EMBL" id="MFC4312838.1"/>
    </source>
</evidence>
<evidence type="ECO:0000313" key="6">
    <source>
        <dbReference type="Proteomes" id="UP001595904"/>
    </source>
</evidence>
<dbReference type="SUPFAM" id="SSF53474">
    <property type="entry name" value="alpha/beta-Hydrolases"/>
    <property type="match status" value="1"/>
</dbReference>
<gene>
    <name evidence="5" type="ORF">ACFPN2_27380</name>
</gene>
<dbReference type="EMBL" id="JBHSDU010000014">
    <property type="protein sequence ID" value="MFC4312838.1"/>
    <property type="molecule type" value="Genomic_DNA"/>
</dbReference>
<protein>
    <recommendedName>
        <fullName evidence="3">Carboxylic ester hydrolase</fullName>
        <ecNumber evidence="3">3.1.1.-</ecNumber>
    </recommendedName>
</protein>
<dbReference type="PROSITE" id="PS00122">
    <property type="entry name" value="CARBOXYLESTERASE_B_1"/>
    <property type="match status" value="1"/>
</dbReference>
<organism evidence="5 6">
    <name type="scientific">Steroidobacter flavus</name>
    <dbReference type="NCBI Taxonomy" id="1842136"/>
    <lineage>
        <taxon>Bacteria</taxon>
        <taxon>Pseudomonadati</taxon>
        <taxon>Pseudomonadota</taxon>
        <taxon>Gammaproteobacteria</taxon>
        <taxon>Steroidobacterales</taxon>
        <taxon>Steroidobacteraceae</taxon>
        <taxon>Steroidobacter</taxon>
    </lineage>
</organism>
<proteinExistence type="inferred from homology"/>
<comment type="similarity">
    <text evidence="1 3">Belongs to the type-B carboxylesterase/lipase family.</text>
</comment>
<name>A0ABV8SYW8_9GAMM</name>
<dbReference type="Pfam" id="PF00135">
    <property type="entry name" value="COesterase"/>
    <property type="match status" value="1"/>
</dbReference>
<dbReference type="InterPro" id="IPR050309">
    <property type="entry name" value="Type-B_Carboxylest/Lipase"/>
</dbReference>
<dbReference type="InterPro" id="IPR019826">
    <property type="entry name" value="Carboxylesterase_B_AS"/>
</dbReference>
<evidence type="ECO:0000259" key="4">
    <source>
        <dbReference type="Pfam" id="PF00135"/>
    </source>
</evidence>
<evidence type="ECO:0000256" key="3">
    <source>
        <dbReference type="RuleBase" id="RU361235"/>
    </source>
</evidence>
<evidence type="ECO:0000256" key="1">
    <source>
        <dbReference type="ARBA" id="ARBA00005964"/>
    </source>
</evidence>
<dbReference type="InterPro" id="IPR002018">
    <property type="entry name" value="CarbesteraseB"/>
</dbReference>
<dbReference type="PANTHER" id="PTHR11559">
    <property type="entry name" value="CARBOXYLESTERASE"/>
    <property type="match status" value="1"/>
</dbReference>